<dbReference type="EMBL" id="CP074694">
    <property type="protein sequence ID" value="QVL30955.1"/>
    <property type="molecule type" value="Genomic_DNA"/>
</dbReference>
<name>A0A8E6EU54_9BACT</name>
<dbReference type="Proteomes" id="UP000676194">
    <property type="component" value="Chromosome"/>
</dbReference>
<organism evidence="1 2">
    <name type="scientific">Telmatocola sphagniphila</name>
    <dbReference type="NCBI Taxonomy" id="1123043"/>
    <lineage>
        <taxon>Bacteria</taxon>
        <taxon>Pseudomonadati</taxon>
        <taxon>Planctomycetota</taxon>
        <taxon>Planctomycetia</taxon>
        <taxon>Gemmatales</taxon>
        <taxon>Gemmataceae</taxon>
    </lineage>
</organism>
<evidence type="ECO:0000313" key="2">
    <source>
        <dbReference type="Proteomes" id="UP000676194"/>
    </source>
</evidence>
<sequence length="217" mass="24498">MQTVQNTIEQLYRAFAKNPRPRHIDGCPCCIDKKEIHVLLAKSLRAITPQELASYASSAFLTVGEVADYLYFLPRILEITATDSSWWPNPEVTGRAIRSADPDSWTDTQRSALNQYLEAVICSVIESGDYHRLDDWMCAIARMGFDVMPYLRQIAKSPAAVLAYFEDNVGSLPRNKLSNAFWELPCPAHDAIVNWFFSPEITKIPFDAYGCALTRAE</sequence>
<dbReference type="RefSeq" id="WP_213494837.1">
    <property type="nucleotide sequence ID" value="NZ_CP074694.1"/>
</dbReference>
<protein>
    <submittedName>
        <fullName evidence="1">Uncharacterized protein</fullName>
    </submittedName>
</protein>
<accession>A0A8E6EU54</accession>
<evidence type="ECO:0000313" key="1">
    <source>
        <dbReference type="EMBL" id="QVL30955.1"/>
    </source>
</evidence>
<proteinExistence type="predicted"/>
<dbReference type="AlphaFoldDB" id="A0A8E6EU54"/>
<dbReference type="KEGG" id="tsph:KIH39_19165"/>
<gene>
    <name evidence="1" type="ORF">KIH39_19165</name>
</gene>
<reference evidence="1" key="1">
    <citation type="submission" date="2021-05" db="EMBL/GenBank/DDBJ databases">
        <title>Complete genome sequence of the cellulolytic planctomycete Telmatocola sphagniphila SP2T and characterization of the first cellulase from planctomycetes.</title>
        <authorList>
            <person name="Rakitin A.L."/>
            <person name="Beletsky A.V."/>
            <person name="Naumoff D.G."/>
            <person name="Kulichevskaya I.S."/>
            <person name="Mardanov A.V."/>
            <person name="Ravin N.V."/>
            <person name="Dedysh S.N."/>
        </authorList>
    </citation>
    <scope>NUCLEOTIDE SEQUENCE</scope>
    <source>
        <strain evidence="1">SP2T</strain>
    </source>
</reference>
<keyword evidence="2" id="KW-1185">Reference proteome</keyword>